<evidence type="ECO:0000256" key="4">
    <source>
        <dbReference type="ARBA" id="ARBA00023136"/>
    </source>
</evidence>
<evidence type="ECO:0000313" key="7">
    <source>
        <dbReference type="EMBL" id="GMG85789.1"/>
    </source>
</evidence>
<dbReference type="EMBL" id="BSYJ01000001">
    <property type="protein sequence ID" value="GMG85789.1"/>
    <property type="molecule type" value="Genomic_DNA"/>
</dbReference>
<keyword evidence="2 5" id="KW-0812">Transmembrane</keyword>
<name>A0ABQ6LUM6_9GAMM</name>
<dbReference type="PANTHER" id="PTHR30566">
    <property type="entry name" value="YNAI-RELATED MECHANOSENSITIVE ION CHANNEL"/>
    <property type="match status" value="1"/>
</dbReference>
<evidence type="ECO:0000259" key="6">
    <source>
        <dbReference type="Pfam" id="PF00924"/>
    </source>
</evidence>
<dbReference type="InterPro" id="IPR010920">
    <property type="entry name" value="LSM_dom_sf"/>
</dbReference>
<keyword evidence="4 5" id="KW-0472">Membrane</keyword>
<evidence type="ECO:0000256" key="5">
    <source>
        <dbReference type="SAM" id="Phobius"/>
    </source>
</evidence>
<keyword evidence="8" id="KW-1185">Reference proteome</keyword>
<dbReference type="InterPro" id="IPR023408">
    <property type="entry name" value="MscS_beta-dom_sf"/>
</dbReference>
<feature type="transmembrane region" description="Helical" evidence="5">
    <location>
        <begin position="91"/>
        <end position="118"/>
    </location>
</feature>
<evidence type="ECO:0000256" key="2">
    <source>
        <dbReference type="ARBA" id="ARBA00022692"/>
    </source>
</evidence>
<dbReference type="PANTHER" id="PTHR30566:SF27">
    <property type="entry name" value="MECHANOSENSITIVE ION CHANNEL PROTEIN"/>
    <property type="match status" value="1"/>
</dbReference>
<dbReference type="SUPFAM" id="SSF50182">
    <property type="entry name" value="Sm-like ribonucleoproteins"/>
    <property type="match status" value="1"/>
</dbReference>
<dbReference type="InterPro" id="IPR006685">
    <property type="entry name" value="MscS_channel_2nd"/>
</dbReference>
<comment type="subcellular location">
    <subcellularLocation>
        <location evidence="1">Membrane</location>
    </subcellularLocation>
</comment>
<organism evidence="7 8">
    <name type="scientific">Biformimicrobium ophioploci</name>
    <dbReference type="NCBI Taxonomy" id="3036711"/>
    <lineage>
        <taxon>Bacteria</taxon>
        <taxon>Pseudomonadati</taxon>
        <taxon>Pseudomonadota</taxon>
        <taxon>Gammaproteobacteria</taxon>
        <taxon>Cellvibrionales</taxon>
        <taxon>Microbulbiferaceae</taxon>
        <taxon>Biformimicrobium</taxon>
    </lineage>
</organism>
<feature type="domain" description="Mechanosensitive ion channel MscS" evidence="6">
    <location>
        <begin position="108"/>
        <end position="183"/>
    </location>
</feature>
<proteinExistence type="predicted"/>
<keyword evidence="3 5" id="KW-1133">Transmembrane helix</keyword>
<evidence type="ECO:0000313" key="8">
    <source>
        <dbReference type="Proteomes" id="UP001224392"/>
    </source>
</evidence>
<gene>
    <name evidence="7" type="ORF">MNKW57_01100</name>
</gene>
<feature type="transmembrane region" description="Helical" evidence="5">
    <location>
        <begin position="67"/>
        <end position="85"/>
    </location>
</feature>
<reference evidence="7 8" key="1">
    <citation type="submission" date="2023-04" db="EMBL/GenBank/DDBJ databases">
        <title>Marinobulbifer ophiurae gen. nov., sp. Nov., isolate from tissue of brittle star Ophioplocus japonicus.</title>
        <authorList>
            <person name="Kawano K."/>
            <person name="Sawayama S."/>
            <person name="Nakagawa S."/>
        </authorList>
    </citation>
    <scope>NUCLEOTIDE SEQUENCE [LARGE SCALE GENOMIC DNA]</scope>
    <source>
        <strain evidence="7 8">NKW57</strain>
    </source>
</reference>
<comment type="caution">
    <text evidence="7">The sequence shown here is derived from an EMBL/GenBank/DDBJ whole genome shotgun (WGS) entry which is preliminary data.</text>
</comment>
<evidence type="ECO:0000256" key="1">
    <source>
        <dbReference type="ARBA" id="ARBA00004370"/>
    </source>
</evidence>
<evidence type="ECO:0000256" key="3">
    <source>
        <dbReference type="ARBA" id="ARBA00022989"/>
    </source>
</evidence>
<accession>A0ABQ6LUM6</accession>
<dbReference type="Proteomes" id="UP001224392">
    <property type="component" value="Unassembled WGS sequence"/>
</dbReference>
<feature type="transmembrane region" description="Helical" evidence="5">
    <location>
        <begin position="29"/>
        <end position="46"/>
    </location>
</feature>
<protein>
    <submittedName>
        <fullName evidence="7">Mechanosensitive ion channel family protein</fullName>
    </submittedName>
</protein>
<dbReference type="Pfam" id="PF00924">
    <property type="entry name" value="MS_channel_2nd"/>
    <property type="match status" value="1"/>
</dbReference>
<dbReference type="Gene3D" id="2.30.30.60">
    <property type="match status" value="1"/>
</dbReference>
<sequence length="293" mass="33396">MKARLYTRIRAFSFLGLPMTFESFMQNKLLVTLAFLVVALIIRKLLLFTFAHMKSWQRQDIRRRSVAAENLSSLVIGIGVVLIWVSEIREFALSIAAFAVAIVLALRDMISCFVGGIFQASRGSFTVGDWVKIGDQMGEVIDREWLSTTLHEIDPHGPGYGYTGTTLYIPNSVFLTQSVKNLNFMRRYVEHKFTITRENKGENIFAARKLVEAKLREYAEPFHEVAERYASLIEHRMGVELSGPEPEVRVRTNELGHDELEVAIFCPREEAVKIEQKVVEDVFNSWYGKPAGD</sequence>